<keyword evidence="4" id="KW-0284">Flavonoid biosynthesis</keyword>
<name>A0A1D8BEK7_9LILI</name>
<evidence type="ECO:0000256" key="4">
    <source>
        <dbReference type="ARBA" id="ARBA00023241"/>
    </source>
</evidence>
<dbReference type="GO" id="GO:0009813">
    <property type="term" value="P:flavonoid biosynthetic process"/>
    <property type="evidence" value="ECO:0007669"/>
    <property type="project" value="UniProtKB-UniPathway"/>
</dbReference>
<dbReference type="PANTHER" id="PTHR28039:SF8">
    <property type="entry name" value="CHALCONE--FLAVANONE ISOMERASE 1-RELATED"/>
    <property type="match status" value="1"/>
</dbReference>
<dbReference type="GO" id="GO:0045430">
    <property type="term" value="F:chalcone isomerase activity"/>
    <property type="evidence" value="ECO:0007669"/>
    <property type="project" value="UniProtKB-EC"/>
</dbReference>
<dbReference type="InterPro" id="IPR016088">
    <property type="entry name" value="Chalcone_isomerase_3-sand"/>
</dbReference>
<dbReference type="Gene3D" id="1.10.890.20">
    <property type="match status" value="1"/>
</dbReference>
<comment type="similarity">
    <text evidence="2 7">Belongs to the chalcone isomerase family.</text>
</comment>
<dbReference type="InterPro" id="IPR016089">
    <property type="entry name" value="Chalcone_isomerase_bundle_sf"/>
</dbReference>
<dbReference type="InterPro" id="IPR044164">
    <property type="entry name" value="CFI"/>
</dbReference>
<evidence type="ECO:0000256" key="5">
    <source>
        <dbReference type="ARBA" id="ARBA00025429"/>
    </source>
</evidence>
<evidence type="ECO:0000256" key="3">
    <source>
        <dbReference type="ARBA" id="ARBA00023235"/>
    </source>
</evidence>
<evidence type="ECO:0000256" key="6">
    <source>
        <dbReference type="ARBA" id="ARBA00034056"/>
    </source>
</evidence>
<protein>
    <recommendedName>
        <fullName evidence="7">Chalcone-flavonone isomerase family protein</fullName>
    </recommendedName>
</protein>
<evidence type="ECO:0000259" key="8">
    <source>
        <dbReference type="Pfam" id="PF02431"/>
    </source>
</evidence>
<evidence type="ECO:0000313" key="9">
    <source>
        <dbReference type="EMBL" id="AOS52792.1"/>
    </source>
</evidence>
<dbReference type="Pfam" id="PF02431">
    <property type="entry name" value="Chalcone"/>
    <property type="match status" value="1"/>
</dbReference>
<accession>A0A1D8BEK7</accession>
<comment type="pathway">
    <text evidence="1">Secondary metabolite biosynthesis; flavonoid biosynthesis.</text>
</comment>
<reference evidence="9" key="1">
    <citation type="submission" date="2016-04" db="EMBL/GenBank/DDBJ databases">
        <title>Chalcone isomerase-like genes in Tradescantia BNL4430: in-silico identification, molecular characterization and differential expression profiles under gamma-radiation stress.</title>
        <authorList>
            <person name="Subburaj S."/>
            <person name="Ha H.-J."/>
        </authorList>
    </citation>
    <scope>NUCLEOTIDE SEQUENCE</scope>
    <source>
        <strain evidence="9">BNL 4430</strain>
    </source>
</reference>
<dbReference type="UniPathway" id="UPA00154"/>
<dbReference type="PANTHER" id="PTHR28039">
    <property type="entry name" value="CHALCONE--FLAVONONE ISOMERASE 1-RELATED"/>
    <property type="match status" value="1"/>
</dbReference>
<feature type="domain" description="Chalcone isomerase" evidence="8">
    <location>
        <begin position="10"/>
        <end position="212"/>
    </location>
</feature>
<sequence length="227" mass="25008">MESLWKGHNVHGIHFPPAVTSPGSTDSLFLAGAGPRGMNIAGEFILFTAIAIYFHDNAIKILAPKWKGKSETELNKTPDFYRDIYSGNFEKMTRVTMVHALTGPEYSDKVTENCMNAWKAAGVFTQDKAEALDQFKEAFKYQDFPPGGTIFFTHLPASNELTIAFSKDGAIPKKWNAVIKNEALSEAILQSIIGEHGVSRGARKNIALRMSKILGNPDPSAKFNTEL</sequence>
<dbReference type="Gene3D" id="3.50.70.10">
    <property type="match status" value="1"/>
</dbReference>
<comment type="function">
    <text evidence="5">Catalyzes the intramolecular cyclization of bicyclic chalcones into tricyclic (S)-flavanones. Responsible for the isomerization of 4,2',4',6'-tetrahydroxychalcone (also termed chalcone) into naringenin.</text>
</comment>
<evidence type="ECO:0000256" key="2">
    <source>
        <dbReference type="ARBA" id="ARBA00007166"/>
    </source>
</evidence>
<dbReference type="EMBL" id="KX034655">
    <property type="protein sequence ID" value="AOS52792.1"/>
    <property type="molecule type" value="mRNA"/>
</dbReference>
<dbReference type="InterPro" id="IPR016087">
    <property type="entry name" value="Chalcone_isomerase"/>
</dbReference>
<dbReference type="AlphaFoldDB" id="A0A1D8BEK7"/>
<dbReference type="InterPro" id="IPR036298">
    <property type="entry name" value="Chalcone_isomerase_sf"/>
</dbReference>
<evidence type="ECO:0000256" key="1">
    <source>
        <dbReference type="ARBA" id="ARBA00004966"/>
    </source>
</evidence>
<organism evidence="9">
    <name type="scientific">Tradescantia hirsutiflora</name>
    <dbReference type="NCBI Taxonomy" id="428262"/>
    <lineage>
        <taxon>Eukaryota</taxon>
        <taxon>Viridiplantae</taxon>
        <taxon>Streptophyta</taxon>
        <taxon>Embryophyta</taxon>
        <taxon>Tracheophyta</taxon>
        <taxon>Spermatophyta</taxon>
        <taxon>Magnoliopsida</taxon>
        <taxon>Liliopsida</taxon>
        <taxon>Commelinales</taxon>
        <taxon>Commelinaceae</taxon>
        <taxon>Tradescantia</taxon>
    </lineage>
</organism>
<gene>
    <name evidence="9" type="primary">CHI2b</name>
</gene>
<proteinExistence type="evidence at transcript level"/>
<dbReference type="SUPFAM" id="SSF54626">
    <property type="entry name" value="Chalcone isomerase"/>
    <property type="match status" value="1"/>
</dbReference>
<evidence type="ECO:0000256" key="7">
    <source>
        <dbReference type="RuleBase" id="RU361158"/>
    </source>
</evidence>
<comment type="catalytic activity">
    <reaction evidence="6">
        <text>a chalcone = a flavanone.</text>
        <dbReference type="EC" id="5.5.1.6"/>
    </reaction>
</comment>
<keyword evidence="3 9" id="KW-0413">Isomerase</keyword>